<dbReference type="GO" id="GO:0008270">
    <property type="term" value="F:zinc ion binding"/>
    <property type="evidence" value="ECO:0007669"/>
    <property type="project" value="InterPro"/>
</dbReference>
<evidence type="ECO:0000256" key="1">
    <source>
        <dbReference type="SAM" id="MobiDB-lite"/>
    </source>
</evidence>
<reference evidence="3" key="1">
    <citation type="submission" date="2017-12" db="EMBL/GenBank/DDBJ databases">
        <title>Improved Draft Genome Sequence of Microcystis aeruginosa NIES-298, a Microcystin-Producing Cyanobacterium from Lake Kasumigaura, Japan.</title>
        <authorList>
            <person name="Yamaguchi H."/>
            <person name="Suzuki S."/>
            <person name="Kawachi M."/>
        </authorList>
    </citation>
    <scope>NUCLEOTIDE SEQUENCE [LARGE SCALE GENOMIC DNA]</scope>
    <source>
        <strain evidence="3">NIES-298</strain>
    </source>
</reference>
<dbReference type="CDD" id="cd00085">
    <property type="entry name" value="HNHc"/>
    <property type="match status" value="1"/>
</dbReference>
<feature type="region of interest" description="Disordered" evidence="1">
    <location>
        <begin position="256"/>
        <end position="279"/>
    </location>
</feature>
<dbReference type="Gene3D" id="1.10.30.50">
    <property type="match status" value="1"/>
</dbReference>
<dbReference type="GO" id="GO:0003676">
    <property type="term" value="F:nucleic acid binding"/>
    <property type="evidence" value="ECO:0007669"/>
    <property type="project" value="InterPro"/>
</dbReference>
<dbReference type="Proteomes" id="UP000236321">
    <property type="component" value="Unassembled WGS sequence"/>
</dbReference>
<feature type="compositionally biased region" description="Low complexity" evidence="1">
    <location>
        <begin position="267"/>
        <end position="279"/>
    </location>
</feature>
<sequence length="279" mass="31685">MSKELTRNQIFEILDTKPTNPRWSWCAISPDHKRAIFTLWDDKIRDGKYKFLSRSDPLRNRPGENDQRRILELVTEKNILTYGLVCIAKDITASPRSIKEIDNSYILNIKINKDNGNYVAIIKEKTLILEIVNEIKKENRKSLSSIADLPIGSEIPDRANRVTSSFVRDNKVRKFVLNRAGGQCEYCGKIGFEIKDNKYYIETHHIIALENNGKDTIDNVIGLCPNHHREAHYGIDGDKLELEFIKILTAKMKAAQQGDAPEPATKAISASQPSIAPAR</sequence>
<dbReference type="GO" id="GO:0004519">
    <property type="term" value="F:endonuclease activity"/>
    <property type="evidence" value="ECO:0007669"/>
    <property type="project" value="InterPro"/>
</dbReference>
<dbReference type="RefSeq" id="WP_103112821.1">
    <property type="nucleotide sequence ID" value="NZ_BEIU01000002.1"/>
</dbReference>
<dbReference type="InterPro" id="IPR003615">
    <property type="entry name" value="HNH_nuc"/>
</dbReference>
<dbReference type="AlphaFoldDB" id="A0A2H6BVC6"/>
<protein>
    <submittedName>
        <fullName evidence="2">Uncharacterized protein</fullName>
    </submittedName>
</protein>
<dbReference type="EMBL" id="BEYQ01000010">
    <property type="protein sequence ID" value="GBD54137.1"/>
    <property type="molecule type" value="Genomic_DNA"/>
</dbReference>
<gene>
    <name evidence="2" type="ORF">BGM30_32300</name>
</gene>
<comment type="caution">
    <text evidence="2">The sequence shown here is derived from an EMBL/GenBank/DDBJ whole genome shotgun (WGS) entry which is preliminary data.</text>
</comment>
<evidence type="ECO:0000313" key="2">
    <source>
        <dbReference type="EMBL" id="GBD54137.1"/>
    </source>
</evidence>
<name>A0A2H6BVC6_MICAE</name>
<proteinExistence type="predicted"/>
<dbReference type="SMART" id="SM00507">
    <property type="entry name" value="HNHc"/>
    <property type="match status" value="1"/>
</dbReference>
<organism evidence="2 3">
    <name type="scientific">Microcystis aeruginosa NIES-298</name>
    <dbReference type="NCBI Taxonomy" id="449468"/>
    <lineage>
        <taxon>Bacteria</taxon>
        <taxon>Bacillati</taxon>
        <taxon>Cyanobacteriota</taxon>
        <taxon>Cyanophyceae</taxon>
        <taxon>Oscillatoriophycideae</taxon>
        <taxon>Chroococcales</taxon>
        <taxon>Microcystaceae</taxon>
        <taxon>Microcystis</taxon>
    </lineage>
</organism>
<dbReference type="InterPro" id="IPR002711">
    <property type="entry name" value="HNH"/>
</dbReference>
<evidence type="ECO:0000313" key="3">
    <source>
        <dbReference type="Proteomes" id="UP000236321"/>
    </source>
</evidence>
<accession>A0A2H6BVC6</accession>
<dbReference type="Pfam" id="PF01844">
    <property type="entry name" value="HNH"/>
    <property type="match status" value="1"/>
</dbReference>